<evidence type="ECO:0000256" key="3">
    <source>
        <dbReference type="ARBA" id="ARBA00012438"/>
    </source>
</evidence>
<evidence type="ECO:0000256" key="9">
    <source>
        <dbReference type="SAM" id="Phobius"/>
    </source>
</evidence>
<evidence type="ECO:0000256" key="6">
    <source>
        <dbReference type="ARBA" id="ARBA00022777"/>
    </source>
</evidence>
<keyword evidence="4" id="KW-0597">Phosphoprotein</keyword>
<keyword evidence="6" id="KW-0418">Kinase</keyword>
<dbReference type="InterPro" id="IPR003661">
    <property type="entry name" value="HisK_dim/P_dom"/>
</dbReference>
<dbReference type="PRINTS" id="PR00344">
    <property type="entry name" value="BCTRLSENSOR"/>
</dbReference>
<dbReference type="SMART" id="SM00388">
    <property type="entry name" value="HisKA"/>
    <property type="match status" value="1"/>
</dbReference>
<reference evidence="12" key="1">
    <citation type="journal article" date="2019" name="Int. J. Syst. Evol. Microbiol.">
        <title>The Global Catalogue of Microorganisms (GCM) 10K type strain sequencing project: providing services to taxonomists for standard genome sequencing and annotation.</title>
        <authorList>
            <consortium name="The Broad Institute Genomics Platform"/>
            <consortium name="The Broad Institute Genome Sequencing Center for Infectious Disease"/>
            <person name="Wu L."/>
            <person name="Ma J."/>
        </authorList>
    </citation>
    <scope>NUCLEOTIDE SEQUENCE [LARGE SCALE GENOMIC DNA]</scope>
    <source>
        <strain evidence="12">JCM 3367</strain>
    </source>
</reference>
<keyword evidence="7" id="KW-0902">Two-component regulatory system</keyword>
<evidence type="ECO:0000256" key="8">
    <source>
        <dbReference type="SAM" id="MobiDB-lite"/>
    </source>
</evidence>
<dbReference type="InterPro" id="IPR036097">
    <property type="entry name" value="HisK_dim/P_sf"/>
</dbReference>
<evidence type="ECO:0000256" key="4">
    <source>
        <dbReference type="ARBA" id="ARBA00022553"/>
    </source>
</evidence>
<keyword evidence="9" id="KW-0472">Membrane</keyword>
<keyword evidence="12" id="KW-1185">Reference proteome</keyword>
<dbReference type="SUPFAM" id="SSF55874">
    <property type="entry name" value="ATPase domain of HSP90 chaperone/DNA topoisomerase II/histidine kinase"/>
    <property type="match status" value="1"/>
</dbReference>
<feature type="transmembrane region" description="Helical" evidence="9">
    <location>
        <begin position="156"/>
        <end position="175"/>
    </location>
</feature>
<feature type="transmembrane region" description="Helical" evidence="9">
    <location>
        <begin position="195"/>
        <end position="216"/>
    </location>
</feature>
<name>A0ABP6AYW9_9ACTN</name>
<dbReference type="SMART" id="SM00387">
    <property type="entry name" value="HATPase_c"/>
    <property type="match status" value="1"/>
</dbReference>
<dbReference type="SUPFAM" id="SSF55781">
    <property type="entry name" value="GAF domain-like"/>
    <property type="match status" value="1"/>
</dbReference>
<dbReference type="Gene3D" id="1.10.287.130">
    <property type="match status" value="1"/>
</dbReference>
<feature type="transmembrane region" description="Helical" evidence="9">
    <location>
        <begin position="93"/>
        <end position="110"/>
    </location>
</feature>
<dbReference type="Gene3D" id="3.30.450.40">
    <property type="match status" value="1"/>
</dbReference>
<dbReference type="SUPFAM" id="SSF47384">
    <property type="entry name" value="Homodimeric domain of signal transducing histidine kinase"/>
    <property type="match status" value="1"/>
</dbReference>
<keyword evidence="9" id="KW-1133">Transmembrane helix</keyword>
<dbReference type="InterPro" id="IPR029016">
    <property type="entry name" value="GAF-like_dom_sf"/>
</dbReference>
<dbReference type="CDD" id="cd00082">
    <property type="entry name" value="HisKA"/>
    <property type="match status" value="1"/>
</dbReference>
<dbReference type="Pfam" id="PF02518">
    <property type="entry name" value="HATPase_c"/>
    <property type="match status" value="1"/>
</dbReference>
<sequence>MAAAEVFRWGTAAVNTGMLLYALASFARHRDVLRGLLVLLYSTCVVISAVEAYVRLVAGPEWVGVNIAATVYLFHPVVSLVLASKLHHVPRRWIIASVAAATALAIPNTVLERAEAPGIGAIYVVLFVAVQAAAARTFAKEARSRRGISAMRLRSAALAAWCLVLAVFVAMAGVIAGLTVSRSNDTVTVQPAGDVVVLISHAALAASAVGYLLAFVPPQWLRQVWAARALRAVTRRLIDAPATETSDQVWRRYANAVREVISADAVDVVLIGHTGELLFPGRDPRRGSPPEGLRQDDLNQLVAARQPVELRWALGERPFRQARRGSDVGVARHYAPSYPTAQLTAVPIVAPRVRGGALVVIDQRRSLFAADDLRLLADLAGQAAVLAERGAMLQQQQRMADDLSSTVTALTRANSAKNDFLAAMSHELRTPLHAVIGFSDLLRDDLAQDGRRLEWLDHIHRGGLHLLALINGLLDLAKIESGELDLRRVPVRLDTAIEDLVASLRPLIARRELQIALQLPTVTAQVDAMRFRQIVENLLSNAIKFSDAGGVITVRLTTDEADATVSVADTGVGIAAEDQHQIFEAYQQVRTADKRGGTGLGLTLSRQLARAHGGDLTVQSALGLGTTFTLALPGAVGGGAAPPQAGASAQPPLAGASSAP</sequence>
<dbReference type="PANTHER" id="PTHR43047">
    <property type="entry name" value="TWO-COMPONENT HISTIDINE PROTEIN KINASE"/>
    <property type="match status" value="1"/>
</dbReference>
<dbReference type="InterPro" id="IPR036890">
    <property type="entry name" value="HATPase_C_sf"/>
</dbReference>
<proteinExistence type="predicted"/>
<evidence type="ECO:0000313" key="11">
    <source>
        <dbReference type="EMBL" id="GAA2528461.1"/>
    </source>
</evidence>
<comment type="catalytic activity">
    <reaction evidence="1">
        <text>ATP + protein L-histidine = ADP + protein N-phospho-L-histidine.</text>
        <dbReference type="EC" id="2.7.13.3"/>
    </reaction>
</comment>
<protein>
    <recommendedName>
        <fullName evidence="3">histidine kinase</fullName>
        <ecNumber evidence="3">2.7.13.3</ecNumber>
    </recommendedName>
</protein>
<evidence type="ECO:0000256" key="7">
    <source>
        <dbReference type="ARBA" id="ARBA00023012"/>
    </source>
</evidence>
<comment type="subcellular location">
    <subcellularLocation>
        <location evidence="2">Cell membrane</location>
    </subcellularLocation>
</comment>
<dbReference type="Gene3D" id="3.30.565.10">
    <property type="entry name" value="Histidine kinase-like ATPase, C-terminal domain"/>
    <property type="match status" value="1"/>
</dbReference>
<feature type="region of interest" description="Disordered" evidence="8">
    <location>
        <begin position="638"/>
        <end position="660"/>
    </location>
</feature>
<feature type="transmembrane region" description="Helical" evidence="9">
    <location>
        <begin position="6"/>
        <end position="24"/>
    </location>
</feature>
<evidence type="ECO:0000256" key="2">
    <source>
        <dbReference type="ARBA" id="ARBA00004236"/>
    </source>
</evidence>
<dbReference type="CDD" id="cd16922">
    <property type="entry name" value="HATPase_EvgS-ArcB-TorS-like"/>
    <property type="match status" value="1"/>
</dbReference>
<dbReference type="EC" id="2.7.13.3" evidence="3"/>
<dbReference type="PANTHER" id="PTHR43047:SF72">
    <property type="entry name" value="OSMOSENSING HISTIDINE PROTEIN KINASE SLN1"/>
    <property type="match status" value="1"/>
</dbReference>
<dbReference type="RefSeq" id="WP_344173398.1">
    <property type="nucleotide sequence ID" value="NZ_BAAARY010000015.1"/>
</dbReference>
<dbReference type="InterPro" id="IPR005467">
    <property type="entry name" value="His_kinase_dom"/>
</dbReference>
<evidence type="ECO:0000313" key="12">
    <source>
        <dbReference type="Proteomes" id="UP001499978"/>
    </source>
</evidence>
<evidence type="ECO:0000259" key="10">
    <source>
        <dbReference type="PROSITE" id="PS50109"/>
    </source>
</evidence>
<feature type="transmembrane region" description="Helical" evidence="9">
    <location>
        <begin position="62"/>
        <end position="81"/>
    </location>
</feature>
<organism evidence="11 12">
    <name type="scientific">Pilimelia columellifera subsp. columellifera</name>
    <dbReference type="NCBI Taxonomy" id="706583"/>
    <lineage>
        <taxon>Bacteria</taxon>
        <taxon>Bacillati</taxon>
        <taxon>Actinomycetota</taxon>
        <taxon>Actinomycetes</taxon>
        <taxon>Micromonosporales</taxon>
        <taxon>Micromonosporaceae</taxon>
        <taxon>Pilimelia</taxon>
    </lineage>
</organism>
<evidence type="ECO:0000256" key="5">
    <source>
        <dbReference type="ARBA" id="ARBA00022679"/>
    </source>
</evidence>
<dbReference type="InterPro" id="IPR004358">
    <property type="entry name" value="Sig_transdc_His_kin-like_C"/>
</dbReference>
<keyword evidence="5" id="KW-0808">Transferase</keyword>
<evidence type="ECO:0000256" key="1">
    <source>
        <dbReference type="ARBA" id="ARBA00000085"/>
    </source>
</evidence>
<feature type="domain" description="Histidine kinase" evidence="10">
    <location>
        <begin position="423"/>
        <end position="636"/>
    </location>
</feature>
<dbReference type="InterPro" id="IPR003594">
    <property type="entry name" value="HATPase_dom"/>
</dbReference>
<dbReference type="PROSITE" id="PS50109">
    <property type="entry name" value="HIS_KIN"/>
    <property type="match status" value="1"/>
</dbReference>
<dbReference type="EMBL" id="BAAARY010000015">
    <property type="protein sequence ID" value="GAA2528461.1"/>
    <property type="molecule type" value="Genomic_DNA"/>
</dbReference>
<feature type="transmembrane region" description="Helical" evidence="9">
    <location>
        <begin position="36"/>
        <end position="56"/>
    </location>
</feature>
<dbReference type="Proteomes" id="UP001499978">
    <property type="component" value="Unassembled WGS sequence"/>
</dbReference>
<accession>A0ABP6AYW9</accession>
<feature type="compositionally biased region" description="Low complexity" evidence="8">
    <location>
        <begin position="641"/>
        <end position="660"/>
    </location>
</feature>
<keyword evidence="9" id="KW-0812">Transmembrane</keyword>
<comment type="caution">
    <text evidence="11">The sequence shown here is derived from an EMBL/GenBank/DDBJ whole genome shotgun (WGS) entry which is preliminary data.</text>
</comment>
<feature type="transmembrane region" description="Helical" evidence="9">
    <location>
        <begin position="116"/>
        <end position="135"/>
    </location>
</feature>
<gene>
    <name evidence="11" type="ORF">GCM10010201_29330</name>
</gene>
<dbReference type="Pfam" id="PF00512">
    <property type="entry name" value="HisKA"/>
    <property type="match status" value="1"/>
</dbReference>